<evidence type="ECO:0000313" key="2">
    <source>
        <dbReference type="EMBL" id="AWM14699.1"/>
    </source>
</evidence>
<keyword evidence="1" id="KW-0812">Transmembrane</keyword>
<dbReference type="KEGG" id="fse:DI487_13080"/>
<evidence type="ECO:0000313" key="3">
    <source>
        <dbReference type="Proteomes" id="UP000245429"/>
    </source>
</evidence>
<evidence type="ECO:0000256" key="1">
    <source>
        <dbReference type="SAM" id="Phobius"/>
    </source>
</evidence>
<feature type="transmembrane region" description="Helical" evidence="1">
    <location>
        <begin position="30"/>
        <end position="63"/>
    </location>
</feature>
<keyword evidence="3" id="KW-1185">Reference proteome</keyword>
<sequence length="81" mass="9624">MLLFSISVIPVLILFFDGYAKGRLKLGFLYIIYFLLFLTFTGFMLHFFTIYSIFIFPLSLFFLIAFKIMKKKKTETNHSVF</sequence>
<keyword evidence="1" id="KW-0472">Membrane</keyword>
<dbReference type="EMBL" id="CP029463">
    <property type="protein sequence ID" value="AWM14699.1"/>
    <property type="molecule type" value="Genomic_DNA"/>
</dbReference>
<proteinExistence type="predicted"/>
<reference evidence="2 3" key="1">
    <citation type="submission" date="2018-05" db="EMBL/GenBank/DDBJ databases">
        <title>Flavobacterium sp. MEBiC07310.</title>
        <authorList>
            <person name="Baek K."/>
        </authorList>
    </citation>
    <scope>NUCLEOTIDE SEQUENCE [LARGE SCALE GENOMIC DNA]</scope>
    <source>
        <strain evidence="2 3">MEBiC07310</strain>
    </source>
</reference>
<gene>
    <name evidence="2" type="ORF">DI487_13080</name>
</gene>
<dbReference type="AlphaFoldDB" id="A0A2U8QXB1"/>
<protein>
    <submittedName>
        <fullName evidence="2">Uncharacterized protein</fullName>
    </submittedName>
</protein>
<keyword evidence="1" id="KW-1133">Transmembrane helix</keyword>
<name>A0A2U8QXB1_9FLAO</name>
<dbReference type="Proteomes" id="UP000245429">
    <property type="component" value="Chromosome"/>
</dbReference>
<accession>A0A2U8QXB1</accession>
<organism evidence="2 3">
    <name type="scientific">Flavobacterium sediminis</name>
    <dbReference type="NCBI Taxonomy" id="2201181"/>
    <lineage>
        <taxon>Bacteria</taxon>
        <taxon>Pseudomonadati</taxon>
        <taxon>Bacteroidota</taxon>
        <taxon>Flavobacteriia</taxon>
        <taxon>Flavobacteriales</taxon>
        <taxon>Flavobacteriaceae</taxon>
        <taxon>Flavobacterium</taxon>
    </lineage>
</organism>